<gene>
    <name evidence="3" type="ORF">ICN82_00015</name>
</gene>
<reference evidence="3" key="1">
    <citation type="submission" date="2020-09" db="EMBL/GenBank/DDBJ databases">
        <title>A novel bacterium of genus Mangrovicoccus, isolated from South China Sea.</title>
        <authorList>
            <person name="Huang H."/>
            <person name="Mo K."/>
            <person name="Hu Y."/>
        </authorList>
    </citation>
    <scope>NUCLEOTIDE SEQUENCE</scope>
    <source>
        <strain evidence="3">HB182678</strain>
    </source>
</reference>
<dbReference type="Gene3D" id="3.10.490.10">
    <property type="entry name" value="Gamma-glutamyl cyclotransferase-like"/>
    <property type="match status" value="1"/>
</dbReference>
<name>A0A8J7CYI7_9RHOB</name>
<dbReference type="SUPFAM" id="SSF110857">
    <property type="entry name" value="Gamma-glutamyl cyclotransferase-like"/>
    <property type="match status" value="1"/>
</dbReference>
<dbReference type="Proteomes" id="UP000609121">
    <property type="component" value="Unassembled WGS sequence"/>
</dbReference>
<organism evidence="3 4">
    <name type="scientific">Mangrovicoccus algicola</name>
    <dbReference type="NCBI Taxonomy" id="2771008"/>
    <lineage>
        <taxon>Bacteria</taxon>
        <taxon>Pseudomonadati</taxon>
        <taxon>Pseudomonadota</taxon>
        <taxon>Alphaproteobacteria</taxon>
        <taxon>Rhodobacterales</taxon>
        <taxon>Paracoccaceae</taxon>
        <taxon>Mangrovicoccus</taxon>
    </lineage>
</organism>
<dbReference type="PANTHER" id="PTHR12192">
    <property type="entry name" value="CATION TRANSPORT PROTEIN CHAC-RELATED"/>
    <property type="match status" value="1"/>
</dbReference>
<dbReference type="GO" id="GO:0006751">
    <property type="term" value="P:glutathione catabolic process"/>
    <property type="evidence" value="ECO:0007669"/>
    <property type="project" value="InterPro"/>
</dbReference>
<dbReference type="EC" id="4.3.2.7" evidence="1"/>
<evidence type="ECO:0000256" key="1">
    <source>
        <dbReference type="ARBA" id="ARBA00012344"/>
    </source>
</evidence>
<keyword evidence="4" id="KW-1185">Reference proteome</keyword>
<dbReference type="InterPro" id="IPR013024">
    <property type="entry name" value="GGCT-like"/>
</dbReference>
<dbReference type="CDD" id="cd06661">
    <property type="entry name" value="GGCT_like"/>
    <property type="match status" value="1"/>
</dbReference>
<dbReference type="EMBL" id="JACVXA010000001">
    <property type="protein sequence ID" value="MBE3636583.1"/>
    <property type="molecule type" value="Genomic_DNA"/>
</dbReference>
<evidence type="ECO:0000256" key="2">
    <source>
        <dbReference type="ARBA" id="ARBA00023239"/>
    </source>
</evidence>
<proteinExistence type="predicted"/>
<dbReference type="RefSeq" id="WP_193178771.1">
    <property type="nucleotide sequence ID" value="NZ_JACVXA010000001.1"/>
</dbReference>
<dbReference type="AlphaFoldDB" id="A0A8J7CYI7"/>
<accession>A0A8J7CYI7</accession>
<dbReference type="InterPro" id="IPR036568">
    <property type="entry name" value="GGCT-like_sf"/>
</dbReference>
<sequence>MTSPDLWVFGYGSLLWSPCFDPAERQLARLEGWHRSFCMWSVHYRGTPERPGLVLALDAAEGGACLGVAFRVAAPAREAALAALRERELVSSAYREEWLPVLLPDGRRVEAVTYVVDPAHPQYAGGLSLEEQAAVIGAAAGRKGPNRDYLDNTHRHLLELGLEDADMAWLAGALARA</sequence>
<dbReference type="GO" id="GO:0005737">
    <property type="term" value="C:cytoplasm"/>
    <property type="evidence" value="ECO:0007669"/>
    <property type="project" value="TreeGrafter"/>
</dbReference>
<dbReference type="InterPro" id="IPR006840">
    <property type="entry name" value="ChaC"/>
</dbReference>
<dbReference type="PANTHER" id="PTHR12192:SF2">
    <property type="entry name" value="GLUTATHIONE-SPECIFIC GAMMA-GLUTAMYLCYCLOTRANSFERASE 2"/>
    <property type="match status" value="1"/>
</dbReference>
<dbReference type="Pfam" id="PF04752">
    <property type="entry name" value="ChaC"/>
    <property type="match status" value="1"/>
</dbReference>
<evidence type="ECO:0000313" key="3">
    <source>
        <dbReference type="EMBL" id="MBE3636583.1"/>
    </source>
</evidence>
<comment type="caution">
    <text evidence="3">The sequence shown here is derived from an EMBL/GenBank/DDBJ whole genome shotgun (WGS) entry which is preliminary data.</text>
</comment>
<evidence type="ECO:0000313" key="4">
    <source>
        <dbReference type="Proteomes" id="UP000609121"/>
    </source>
</evidence>
<dbReference type="GO" id="GO:0061928">
    <property type="term" value="F:glutathione specific gamma-glutamylcyclotransferase activity"/>
    <property type="evidence" value="ECO:0007669"/>
    <property type="project" value="UniProtKB-EC"/>
</dbReference>
<keyword evidence="2" id="KW-0456">Lyase</keyword>
<protein>
    <recommendedName>
        <fullName evidence="1">glutathione-specific gamma-glutamylcyclotransferase</fullName>
        <ecNumber evidence="1">4.3.2.7</ecNumber>
    </recommendedName>
</protein>